<dbReference type="EMBL" id="JACHHQ010000011">
    <property type="protein sequence ID" value="MBB5202173.1"/>
    <property type="molecule type" value="Genomic_DNA"/>
</dbReference>
<evidence type="ECO:0000256" key="7">
    <source>
        <dbReference type="SAM" id="MobiDB-lite"/>
    </source>
</evidence>
<keyword evidence="5 6" id="KW-0472">Membrane</keyword>
<feature type="region of interest" description="Disordered" evidence="7">
    <location>
        <begin position="311"/>
        <end position="331"/>
    </location>
</feature>
<evidence type="ECO:0000256" key="3">
    <source>
        <dbReference type="ARBA" id="ARBA00022692"/>
    </source>
</evidence>
<dbReference type="InterPro" id="IPR045214">
    <property type="entry name" value="Surf1/Surf4"/>
</dbReference>
<keyword evidence="4 6" id="KW-1133">Transmembrane helix</keyword>
<evidence type="ECO:0000256" key="5">
    <source>
        <dbReference type="ARBA" id="ARBA00023136"/>
    </source>
</evidence>
<keyword evidence="6" id="KW-1003">Cell membrane</keyword>
<dbReference type="GO" id="GO:0005886">
    <property type="term" value="C:plasma membrane"/>
    <property type="evidence" value="ECO:0007669"/>
    <property type="project" value="UniProtKB-SubCell"/>
</dbReference>
<organism evidence="8 9">
    <name type="scientific">Glaciimonas immobilis</name>
    <dbReference type="NCBI Taxonomy" id="728004"/>
    <lineage>
        <taxon>Bacteria</taxon>
        <taxon>Pseudomonadati</taxon>
        <taxon>Pseudomonadota</taxon>
        <taxon>Betaproteobacteria</taxon>
        <taxon>Burkholderiales</taxon>
        <taxon>Oxalobacteraceae</taxon>
        <taxon>Glaciimonas</taxon>
    </lineage>
</organism>
<feature type="transmembrane region" description="Helical" evidence="6">
    <location>
        <begin position="279"/>
        <end position="300"/>
    </location>
</feature>
<keyword evidence="9" id="KW-1185">Reference proteome</keyword>
<reference evidence="8 9" key="1">
    <citation type="submission" date="2020-08" db="EMBL/GenBank/DDBJ databases">
        <title>Genomic Encyclopedia of Type Strains, Phase IV (KMG-IV): sequencing the most valuable type-strain genomes for metagenomic binning, comparative biology and taxonomic classification.</title>
        <authorList>
            <person name="Goeker M."/>
        </authorList>
    </citation>
    <scope>NUCLEOTIDE SEQUENCE [LARGE SCALE GENOMIC DNA]</scope>
    <source>
        <strain evidence="8 9">DSM 23240</strain>
    </source>
</reference>
<dbReference type="PANTHER" id="PTHR23427">
    <property type="entry name" value="SURFEIT LOCUS PROTEIN"/>
    <property type="match status" value="1"/>
</dbReference>
<dbReference type="CDD" id="cd06662">
    <property type="entry name" value="SURF1"/>
    <property type="match status" value="1"/>
</dbReference>
<evidence type="ECO:0000313" key="9">
    <source>
        <dbReference type="Proteomes" id="UP000571084"/>
    </source>
</evidence>
<evidence type="ECO:0000256" key="2">
    <source>
        <dbReference type="ARBA" id="ARBA00007165"/>
    </source>
</evidence>
<comment type="subcellular location">
    <subcellularLocation>
        <location evidence="6">Cell membrane</location>
        <topology evidence="6">Multi-pass membrane protein</topology>
    </subcellularLocation>
    <subcellularLocation>
        <location evidence="1">Membrane</location>
    </subcellularLocation>
</comment>
<keyword evidence="3 6" id="KW-0812">Transmembrane</keyword>
<comment type="similarity">
    <text evidence="2 6">Belongs to the SURF1 family.</text>
</comment>
<dbReference type="RefSeq" id="WP_168057010.1">
    <property type="nucleotide sequence ID" value="NZ_JAAOZT010000013.1"/>
</dbReference>
<dbReference type="AlphaFoldDB" id="A0A840RX59"/>
<evidence type="ECO:0000313" key="8">
    <source>
        <dbReference type="EMBL" id="MBB5202173.1"/>
    </source>
</evidence>
<dbReference type="PANTHER" id="PTHR23427:SF2">
    <property type="entry name" value="SURFEIT LOCUS PROTEIN 1"/>
    <property type="match status" value="1"/>
</dbReference>
<dbReference type="Pfam" id="PF02104">
    <property type="entry name" value="SURF1"/>
    <property type="match status" value="1"/>
</dbReference>
<name>A0A840RX59_9BURK</name>
<evidence type="ECO:0000256" key="1">
    <source>
        <dbReference type="ARBA" id="ARBA00004370"/>
    </source>
</evidence>
<feature type="compositionally biased region" description="Basic and acidic residues" evidence="7">
    <location>
        <begin position="320"/>
        <end position="331"/>
    </location>
</feature>
<sequence>MTPAPRGTVTTGKMPECAATAVAEGAPPRSRSAAARFAVAALAGFLFFTFVALGTWQVKRLQWKLDLIERVTDRVHALPVAAPGPAQWSKVNAKADEYRHVHLSGTYLYEFSAWVQASTDLGSGFWVMTPLRREDGSVVMVNRGFIPVRTPGQRDQADTWQSSANPGPSNTPVVPVNVTGLLRMSEPGGGFLRHNDPAANRWYSRDVQAIAAARGLSAIAPYFVDADAVAMPGGAASGENFVTNPINGAHNGLTGHRGDDVDDAPIGGLTVIAFHNNHLMYAITWYVLALMTAGAGLWVAREDRRLLRANKSSDGIDGDSSDRKNEDGNQN</sequence>
<evidence type="ECO:0000256" key="6">
    <source>
        <dbReference type="RuleBase" id="RU363076"/>
    </source>
</evidence>
<comment type="caution">
    <text evidence="8">The sequence shown here is derived from an EMBL/GenBank/DDBJ whole genome shotgun (WGS) entry which is preliminary data.</text>
</comment>
<feature type="transmembrane region" description="Helical" evidence="6">
    <location>
        <begin position="37"/>
        <end position="56"/>
    </location>
</feature>
<accession>A0A840RX59</accession>
<proteinExistence type="inferred from homology"/>
<gene>
    <name evidence="8" type="ORF">HNR39_004037</name>
</gene>
<feature type="region of interest" description="Disordered" evidence="7">
    <location>
        <begin position="151"/>
        <end position="172"/>
    </location>
</feature>
<evidence type="ECO:0000256" key="4">
    <source>
        <dbReference type="ARBA" id="ARBA00022989"/>
    </source>
</evidence>
<dbReference type="Proteomes" id="UP000571084">
    <property type="component" value="Unassembled WGS sequence"/>
</dbReference>
<protein>
    <recommendedName>
        <fullName evidence="6">SURF1-like protein</fullName>
    </recommendedName>
</protein>
<dbReference type="InterPro" id="IPR002994">
    <property type="entry name" value="Surf1/Shy1"/>
</dbReference>
<dbReference type="PROSITE" id="PS50895">
    <property type="entry name" value="SURF1"/>
    <property type="match status" value="1"/>
</dbReference>